<feature type="region of interest" description="Disordered" evidence="8">
    <location>
        <begin position="137"/>
        <end position="158"/>
    </location>
</feature>
<dbReference type="Pfam" id="PF00635">
    <property type="entry name" value="Motile_Sperm"/>
    <property type="match status" value="1"/>
</dbReference>
<dbReference type="Proteomes" id="UP001152747">
    <property type="component" value="Unassembled WGS sequence"/>
</dbReference>
<dbReference type="InterPro" id="IPR051155">
    <property type="entry name" value="Nematode_MSP"/>
</dbReference>
<dbReference type="PANTHER" id="PTHR22920:SF7">
    <property type="entry name" value="MSP DOMAIN-CONTAINING PROTEIN-RELATED"/>
    <property type="match status" value="1"/>
</dbReference>
<name>A0A9P1MVJ7_9PELO</name>
<dbReference type="SUPFAM" id="SSF55149">
    <property type="entry name" value="Pepsin inhibitor-3"/>
    <property type="match status" value="1"/>
</dbReference>
<dbReference type="SUPFAM" id="SSF49354">
    <property type="entry name" value="PapD-like"/>
    <property type="match status" value="1"/>
</dbReference>
<dbReference type="InterPro" id="IPR008962">
    <property type="entry name" value="PapD-like_sf"/>
</dbReference>
<evidence type="ECO:0000259" key="10">
    <source>
        <dbReference type="PROSITE" id="PS50202"/>
    </source>
</evidence>
<dbReference type="PROSITE" id="PS50202">
    <property type="entry name" value="MSP"/>
    <property type="match status" value="1"/>
</dbReference>
<evidence type="ECO:0000256" key="7">
    <source>
        <dbReference type="RuleBase" id="RU003425"/>
    </source>
</evidence>
<dbReference type="AlphaFoldDB" id="A0A9P1MVJ7"/>
<comment type="caution">
    <text evidence="11">The sequence shown here is derived from an EMBL/GenBank/DDBJ whole genome shotgun (WGS) entry which is preliminary data.</text>
</comment>
<keyword evidence="3 7" id="KW-0206">Cytoskeleton</keyword>
<dbReference type="OrthoDB" id="5877245at2759"/>
<dbReference type="GO" id="GO:0005856">
    <property type="term" value="C:cytoskeleton"/>
    <property type="evidence" value="ECO:0007669"/>
    <property type="project" value="UniProtKB-SubCell"/>
</dbReference>
<evidence type="ECO:0000313" key="11">
    <source>
        <dbReference type="EMBL" id="CAI5441849.1"/>
    </source>
</evidence>
<keyword evidence="9" id="KW-0732">Signal</keyword>
<feature type="domain" description="MSP" evidence="10">
    <location>
        <begin position="367"/>
        <end position="506"/>
    </location>
</feature>
<evidence type="ECO:0000256" key="3">
    <source>
        <dbReference type="ARBA" id="ARBA00023212"/>
    </source>
</evidence>
<feature type="signal peptide" evidence="9">
    <location>
        <begin position="1"/>
        <end position="17"/>
    </location>
</feature>
<evidence type="ECO:0000256" key="1">
    <source>
        <dbReference type="ARBA" id="ARBA00004245"/>
    </source>
</evidence>
<dbReference type="Gene3D" id="2.60.40.10">
    <property type="entry name" value="Immunoglobulins"/>
    <property type="match status" value="1"/>
</dbReference>
<evidence type="ECO:0000256" key="5">
    <source>
        <dbReference type="ARBA" id="ARBA00037744"/>
    </source>
</evidence>
<keyword evidence="2" id="KW-0963">Cytoplasm</keyword>
<comment type="subcellular location">
    <subcellularLocation>
        <location evidence="6">Cell projection</location>
        <location evidence="6">Pseudopodium</location>
    </subcellularLocation>
    <subcellularLocation>
        <location evidence="1">Cytoplasm</location>
        <location evidence="1">Cytoskeleton</location>
    </subcellularLocation>
</comment>
<feature type="chain" id="PRO_5040197083" description="Major sperm protein" evidence="9">
    <location>
        <begin position="18"/>
        <end position="507"/>
    </location>
</feature>
<evidence type="ECO:0000256" key="4">
    <source>
        <dbReference type="ARBA" id="ARBA00023273"/>
    </source>
</evidence>
<dbReference type="InterPro" id="IPR038412">
    <property type="entry name" value="Pepsin-I3_sf"/>
</dbReference>
<keyword evidence="12" id="KW-1185">Reference proteome</keyword>
<sequence length="507" mass="57333">MITQIIILVFTIQFSHGILNKISDVQPGYGYIGPACAVFDGTLYLHGVSMRHLSIQEQRVFRAYQNDLSVFNDATYDSFETNVPTVPKFCGGYDDSIEIVLDSCLVRNNHVYVGDMLIRSLTNFERQKIQLVKMRRMYGESRKRRSRRSSNPINKPHRDFSDMLHKLLNINATVTQRFLPVVSKSPMFAMEGPWQNLLELSVKQPGGLTNLLKTGIETTQPESKIETPYRATFTTTMRPISFFKSIPEKPIKMYKTTPATITEAPITTSTVRQISINPIRPVQVRPDPPNVKTVVDPLIIQLIKKALSKNQLIDENALKKIMSKPISTTTTVPPLRFTIPPSFPTSSQVAGFSHNHLFIPHQPYTTLSSTDPKYIEPSKLSHRLPNEIFQYGSISSTRRYPNSTKCKDCVQCPVINSSARRIGYGIKTTNMKRLGVDPPCGVLDPKEAVLLAVSCDAFAYGQEDTNNDRITVEWTNTPDGAAKQFRREWFQGDGMVRRKNLPIEYNP</sequence>
<evidence type="ECO:0000256" key="9">
    <source>
        <dbReference type="SAM" id="SignalP"/>
    </source>
</evidence>
<gene>
    <name evidence="11" type="ORF">CAMP_LOCUS4486</name>
</gene>
<proteinExistence type="predicted"/>
<dbReference type="InterPro" id="IPR013783">
    <property type="entry name" value="Ig-like_fold"/>
</dbReference>
<evidence type="ECO:0000256" key="8">
    <source>
        <dbReference type="SAM" id="MobiDB-lite"/>
    </source>
</evidence>
<dbReference type="PANTHER" id="PTHR22920">
    <property type="entry name" value="MAJOR SPERM PROTEIN"/>
    <property type="match status" value="1"/>
</dbReference>
<protein>
    <recommendedName>
        <fullName evidence="7">Major sperm protein</fullName>
    </recommendedName>
</protein>
<dbReference type="Gene3D" id="3.30.1120.50">
    <property type="entry name" value="Pepsin inhibitor-3"/>
    <property type="match status" value="1"/>
</dbReference>
<evidence type="ECO:0000256" key="2">
    <source>
        <dbReference type="ARBA" id="ARBA00022490"/>
    </source>
</evidence>
<keyword evidence="4" id="KW-0966">Cell projection</keyword>
<dbReference type="GO" id="GO:0031143">
    <property type="term" value="C:pseudopodium"/>
    <property type="evidence" value="ECO:0007669"/>
    <property type="project" value="UniProtKB-SubCell"/>
</dbReference>
<evidence type="ECO:0000256" key="6">
    <source>
        <dbReference type="ARBA" id="ARBA00037818"/>
    </source>
</evidence>
<dbReference type="InterPro" id="IPR000535">
    <property type="entry name" value="MSP_dom"/>
</dbReference>
<accession>A0A9P1MVJ7</accession>
<evidence type="ECO:0000313" key="12">
    <source>
        <dbReference type="Proteomes" id="UP001152747"/>
    </source>
</evidence>
<reference evidence="11" key="1">
    <citation type="submission" date="2022-11" db="EMBL/GenBank/DDBJ databases">
        <authorList>
            <person name="Kikuchi T."/>
        </authorList>
    </citation>
    <scope>NUCLEOTIDE SEQUENCE</scope>
    <source>
        <strain evidence="11">PS1010</strain>
    </source>
</reference>
<comment type="function">
    <text evidence="5 7">Central component in molecular interactions underlying sperm crawling. Forms an extensive filament system that extends from sperm villipoda, along the leading edge of the pseudopod.</text>
</comment>
<organism evidence="11 12">
    <name type="scientific">Caenorhabditis angaria</name>
    <dbReference type="NCBI Taxonomy" id="860376"/>
    <lineage>
        <taxon>Eukaryota</taxon>
        <taxon>Metazoa</taxon>
        <taxon>Ecdysozoa</taxon>
        <taxon>Nematoda</taxon>
        <taxon>Chromadorea</taxon>
        <taxon>Rhabditida</taxon>
        <taxon>Rhabditina</taxon>
        <taxon>Rhabditomorpha</taxon>
        <taxon>Rhabditoidea</taxon>
        <taxon>Rhabditidae</taxon>
        <taxon>Peloderinae</taxon>
        <taxon>Caenorhabditis</taxon>
    </lineage>
</organism>
<dbReference type="EMBL" id="CANHGI010000002">
    <property type="protein sequence ID" value="CAI5441849.1"/>
    <property type="molecule type" value="Genomic_DNA"/>
</dbReference>